<dbReference type="Gene3D" id="2.40.50.100">
    <property type="match status" value="1"/>
</dbReference>
<dbReference type="InterPro" id="IPR058781">
    <property type="entry name" value="HH_AprE-like"/>
</dbReference>
<feature type="domain" description="Lipoyl-binding" evidence="3">
    <location>
        <begin position="79"/>
        <end position="109"/>
    </location>
</feature>
<reference evidence="6" key="1">
    <citation type="journal article" date="2017" name="Appl. Environ. Microbiol.">
        <title>Microdiversification of a pelagic Polynucleobacter species is mainly driven by acquisition of genomic islands from a partially interspecific gene pool.</title>
        <authorList>
            <person name="Hoetzinger M."/>
            <person name="Hahn M.W."/>
            <person name="Jezberova J."/>
            <person name="Schmidt J."/>
            <person name="Koll U."/>
        </authorList>
    </citation>
    <scope>NUCLEOTIDE SEQUENCE</scope>
    <source>
        <strain evidence="6">MWH-RechtKol4</strain>
    </source>
</reference>
<evidence type="ECO:0000313" key="6">
    <source>
        <dbReference type="EMBL" id="APC00442.1"/>
    </source>
</evidence>
<evidence type="ECO:0008006" key="8">
    <source>
        <dbReference type="Google" id="ProtNLM"/>
    </source>
</evidence>
<proteinExistence type="predicted"/>
<evidence type="ECO:0000259" key="4">
    <source>
        <dbReference type="Pfam" id="PF25994"/>
    </source>
</evidence>
<dbReference type="SUPFAM" id="SSF111369">
    <property type="entry name" value="HlyD-like secretion proteins"/>
    <property type="match status" value="1"/>
</dbReference>
<dbReference type="EMBL" id="CP015017">
    <property type="protein sequence ID" value="APC00442.1"/>
    <property type="molecule type" value="Genomic_DNA"/>
</dbReference>
<feature type="coiled-coil region" evidence="1">
    <location>
        <begin position="132"/>
        <end position="159"/>
    </location>
</feature>
<dbReference type="PANTHER" id="PTHR30386:SF17">
    <property type="entry name" value="ALKALINE PROTEASE SECRETION PROTEIN APRE"/>
    <property type="match status" value="1"/>
</dbReference>
<keyword evidence="2" id="KW-0472">Membrane</keyword>
<organism evidence="6 7">
    <name type="scientific">Polynucleobacter asymbioticus</name>
    <dbReference type="NCBI Taxonomy" id="576611"/>
    <lineage>
        <taxon>Bacteria</taxon>
        <taxon>Pseudomonadati</taxon>
        <taxon>Pseudomonadota</taxon>
        <taxon>Betaproteobacteria</taxon>
        <taxon>Burkholderiales</taxon>
        <taxon>Burkholderiaceae</taxon>
        <taxon>Polynucleobacter</taxon>
    </lineage>
</organism>
<dbReference type="Pfam" id="PF00364">
    <property type="entry name" value="Biotin_lipoyl"/>
    <property type="match status" value="1"/>
</dbReference>
<dbReference type="Gene3D" id="2.40.30.170">
    <property type="match status" value="1"/>
</dbReference>
<keyword evidence="1" id="KW-0175">Coiled coil</keyword>
<name>A0AAC9IT55_9BURK</name>
<feature type="transmembrane region" description="Helical" evidence="2">
    <location>
        <begin position="41"/>
        <end position="59"/>
    </location>
</feature>
<keyword evidence="2" id="KW-0812">Transmembrane</keyword>
<dbReference type="InterPro" id="IPR000089">
    <property type="entry name" value="Biotin_lipoyl"/>
</dbReference>
<accession>A0AAC9IT55</accession>
<dbReference type="Pfam" id="PF26002">
    <property type="entry name" value="Beta-barrel_AprE"/>
    <property type="match status" value="1"/>
</dbReference>
<evidence type="ECO:0000256" key="1">
    <source>
        <dbReference type="SAM" id="Coils"/>
    </source>
</evidence>
<evidence type="ECO:0000313" key="7">
    <source>
        <dbReference type="Proteomes" id="UP000182060"/>
    </source>
</evidence>
<dbReference type="InterPro" id="IPR058982">
    <property type="entry name" value="Beta-barrel_AprE"/>
</dbReference>
<evidence type="ECO:0000259" key="5">
    <source>
        <dbReference type="Pfam" id="PF26002"/>
    </source>
</evidence>
<dbReference type="AlphaFoldDB" id="A0AAC9IT55"/>
<sequence length="365" mass="40632">MLKLPYENSKAWLKDKIAGMQEAKANAEDFIEHDEHHYTRLGWIVLAVGFGGFMFWALFAPLDKGVPAQGTVITDGQRKTIQAPLNGVVEEILVKDGDHVKAGEILARLNKLQANAQATGAEQAVLGLQAQVNGLKDSIANKEMQVKVLKEQLANMQDLAKDGYVPRNRVLELQRNYLQINGSLSEDRGNLARYQSQLVEQEGRLKAYEFDLNNTEIKSPVDGSIVNLEVFTKGAVVQPGSHLMEVEPADGALIVEARVPVHLIDKVHLNLPVEILFPAFNQRSTPNIPGIVTVVPNDRTQDPRTGEPYYKIQVQVTEKGMRKLQDNKVRPGMPAEVFVVTGERTMMTYLLKPIADRMHGSLREE</sequence>
<keyword evidence="2" id="KW-1133">Transmembrane helix</keyword>
<dbReference type="InterPro" id="IPR050739">
    <property type="entry name" value="MFP"/>
</dbReference>
<gene>
    <name evidence="6" type="ORF">AOC25_01810</name>
</gene>
<dbReference type="Proteomes" id="UP000182060">
    <property type="component" value="Chromosome"/>
</dbReference>
<dbReference type="RefSeq" id="WP_199920162.1">
    <property type="nucleotide sequence ID" value="NZ_CP015016.1"/>
</dbReference>
<dbReference type="PANTHER" id="PTHR30386">
    <property type="entry name" value="MEMBRANE FUSION SUBUNIT OF EMRAB-TOLC MULTIDRUG EFFLUX PUMP"/>
    <property type="match status" value="1"/>
</dbReference>
<feature type="domain" description="AprE-like beta-barrel" evidence="5">
    <location>
        <begin position="253"/>
        <end position="342"/>
    </location>
</feature>
<evidence type="ECO:0000256" key="2">
    <source>
        <dbReference type="SAM" id="Phobius"/>
    </source>
</evidence>
<feature type="domain" description="AprE-like long alpha-helical hairpin" evidence="4">
    <location>
        <begin position="114"/>
        <end position="207"/>
    </location>
</feature>
<evidence type="ECO:0000259" key="3">
    <source>
        <dbReference type="Pfam" id="PF00364"/>
    </source>
</evidence>
<dbReference type="Pfam" id="PF25994">
    <property type="entry name" value="HH_AprE"/>
    <property type="match status" value="1"/>
</dbReference>
<dbReference type="PRINTS" id="PR01490">
    <property type="entry name" value="RTXTOXIND"/>
</dbReference>
<protein>
    <recommendedName>
        <fullName evidence="8">Membrane fusion protein (MFP) family protein</fullName>
    </recommendedName>
</protein>